<evidence type="ECO:0000259" key="1">
    <source>
        <dbReference type="PROSITE" id="PS50057"/>
    </source>
</evidence>
<dbReference type="CDD" id="cd14473">
    <property type="entry name" value="FERM_B-lobe"/>
    <property type="match status" value="1"/>
</dbReference>
<dbReference type="InterPro" id="IPR035963">
    <property type="entry name" value="FERM_2"/>
</dbReference>
<dbReference type="InterPro" id="IPR000299">
    <property type="entry name" value="FERM_domain"/>
</dbReference>
<dbReference type="InterPro" id="IPR051567">
    <property type="entry name" value="Unconventional_Myosin_ATPase"/>
</dbReference>
<reference evidence="2" key="2">
    <citation type="submission" date="2021-03" db="UniProtKB">
        <authorList>
            <consortium name="Ensembl"/>
        </authorList>
    </citation>
    <scope>IDENTIFICATION</scope>
</reference>
<accession>A0A803K5A9</accession>
<dbReference type="GO" id="GO:0005737">
    <property type="term" value="C:cytoplasm"/>
    <property type="evidence" value="ECO:0007669"/>
    <property type="project" value="UniProtKB-SubCell"/>
</dbReference>
<dbReference type="Bgee" id="ENSXETG00000033029">
    <property type="expression patterns" value="Expressed in testis"/>
</dbReference>
<sequence>MKTTEQQFQQISRLAALQHRAKDSVYLPTAREVQDYIPSQFYKALKPQSWLNMVMQHMQQIQPLSPHQGRAQFLGLVSAFPMFGSSFFYIQSCSNNTVIAPCILAVNQNGLNFLNKETHVCICCSYTCLSIIHTGNNR</sequence>
<name>A0A803K5A9_XENTR</name>
<organism evidence="2">
    <name type="scientific">Xenopus tropicalis</name>
    <name type="common">Western clawed frog</name>
    <name type="synonym">Silurana tropicalis</name>
    <dbReference type="NCBI Taxonomy" id="8364"/>
    <lineage>
        <taxon>Eukaryota</taxon>
        <taxon>Metazoa</taxon>
        <taxon>Chordata</taxon>
        <taxon>Craniata</taxon>
        <taxon>Vertebrata</taxon>
        <taxon>Euteleostomi</taxon>
        <taxon>Amphibia</taxon>
        <taxon>Batrachia</taxon>
        <taxon>Anura</taxon>
        <taxon>Pipoidea</taxon>
        <taxon>Pipidae</taxon>
        <taxon>Xenopodinae</taxon>
        <taxon>Xenopus</taxon>
        <taxon>Silurana</taxon>
    </lineage>
</organism>
<dbReference type="PROSITE" id="PS50057">
    <property type="entry name" value="FERM_3"/>
    <property type="match status" value="1"/>
</dbReference>
<dbReference type="Pfam" id="PF00373">
    <property type="entry name" value="FERM_M"/>
    <property type="match status" value="1"/>
</dbReference>
<feature type="domain" description="FERM" evidence="1">
    <location>
        <begin position="1"/>
        <end position="138"/>
    </location>
</feature>
<protein>
    <recommendedName>
        <fullName evidence="1">FERM domain-containing protein</fullName>
    </recommendedName>
</protein>
<dbReference type="PANTHER" id="PTHR22692:SF21">
    <property type="entry name" value="MYOSIN XVA"/>
    <property type="match status" value="1"/>
</dbReference>
<reference evidence="2" key="1">
    <citation type="journal article" date="2010" name="Science">
        <title>The genome of the Western clawed frog Xenopus tropicalis.</title>
        <authorList>
            <person name="Hellsten U."/>
            <person name="Harland R.M."/>
            <person name="Gilchrist M.J."/>
            <person name="Hendrix D."/>
            <person name="Jurka J."/>
            <person name="Kapitonov V."/>
            <person name="Ovcharenko I."/>
            <person name="Putnam N.H."/>
            <person name="Shu S."/>
            <person name="Taher L."/>
            <person name="Blitz I.L."/>
            <person name="Blumberg B."/>
            <person name="Dichmann D.S."/>
            <person name="Dubchak I."/>
            <person name="Amaya E."/>
            <person name="Detter J.C."/>
            <person name="Fletcher R."/>
            <person name="Gerhard D.S."/>
            <person name="Goodstein D."/>
            <person name="Graves T."/>
            <person name="Grigoriev I.V."/>
            <person name="Grimwood J."/>
            <person name="Kawashima T."/>
            <person name="Lindquist E."/>
            <person name="Lucas S.M."/>
            <person name="Mead P.E."/>
            <person name="Mitros T."/>
            <person name="Ogino H."/>
            <person name="Ohta Y."/>
            <person name="Poliakov A.V."/>
            <person name="Pollet N."/>
            <person name="Robert J."/>
            <person name="Salamov A."/>
            <person name="Sater A.K."/>
            <person name="Schmutz J."/>
            <person name="Terry A."/>
            <person name="Vize P.D."/>
            <person name="Warren W.C."/>
            <person name="Wells D."/>
            <person name="Wills A."/>
            <person name="Wilson R.K."/>
            <person name="Zimmerman L.B."/>
            <person name="Zorn A.M."/>
            <person name="Grainger R."/>
            <person name="Grammer T."/>
            <person name="Khokha M.K."/>
            <person name="Richardson P.M."/>
            <person name="Rokhsar D.S."/>
        </authorList>
    </citation>
    <scope>NUCLEOTIDE SEQUENCE [LARGE SCALE GENOMIC DNA]</scope>
    <source>
        <strain evidence="2">Nigerian</strain>
    </source>
</reference>
<evidence type="ECO:0000313" key="2">
    <source>
        <dbReference type="Ensembl" id="ENSXETP00000115481"/>
    </source>
</evidence>
<dbReference type="Ensembl" id="ENSXETT00000111267">
    <property type="protein sequence ID" value="ENSXETP00000115481"/>
    <property type="gene ID" value="ENSXETG00000033029"/>
</dbReference>
<dbReference type="PANTHER" id="PTHR22692">
    <property type="entry name" value="MYOSIN VII, XV"/>
    <property type="match status" value="1"/>
</dbReference>
<proteinExistence type="predicted"/>
<dbReference type="SUPFAM" id="SSF47031">
    <property type="entry name" value="Second domain of FERM"/>
    <property type="match status" value="1"/>
</dbReference>
<dbReference type="InterPro" id="IPR019748">
    <property type="entry name" value="FERM_central"/>
</dbReference>
<dbReference type="AlphaFoldDB" id="A0A803K5A9"/>
<dbReference type="GeneTree" id="ENSGT00940000155335"/>